<dbReference type="RefSeq" id="XP_050512890.1">
    <property type="nucleotide sequence ID" value="XM_050656933.1"/>
</dbReference>
<organism evidence="1 2">
    <name type="scientific">Diabrotica virgifera virgifera</name>
    <name type="common">western corn rootworm</name>
    <dbReference type="NCBI Taxonomy" id="50390"/>
    <lineage>
        <taxon>Eukaryota</taxon>
        <taxon>Metazoa</taxon>
        <taxon>Ecdysozoa</taxon>
        <taxon>Arthropoda</taxon>
        <taxon>Hexapoda</taxon>
        <taxon>Insecta</taxon>
        <taxon>Pterygota</taxon>
        <taxon>Neoptera</taxon>
        <taxon>Endopterygota</taxon>
        <taxon>Coleoptera</taxon>
        <taxon>Polyphaga</taxon>
        <taxon>Cucujiformia</taxon>
        <taxon>Chrysomeloidea</taxon>
        <taxon>Chrysomelidae</taxon>
        <taxon>Galerucinae</taxon>
        <taxon>Diabroticina</taxon>
        <taxon>Diabroticites</taxon>
        <taxon>Diabrotica</taxon>
    </lineage>
</organism>
<evidence type="ECO:0000313" key="1">
    <source>
        <dbReference type="EnsemblMetazoa" id="XP_050512890.1"/>
    </source>
</evidence>
<accession>A0ABM5KRS2</accession>
<keyword evidence="2" id="KW-1185">Reference proteome</keyword>
<sequence>MIISPKKTKSMVISKDPTRCKLEVDNKIFQQKRSISYLGVLMHSYGDTGAEVSQQVKKANRIAGCLKYTIWCNTHLRTETKPKIYRTVIRPIMTYTTETRPGTTRTKRLMQTCEMKIVRDITGKSLWDRQRSIDPRQRCNIENINGWTLK</sequence>
<dbReference type="Proteomes" id="UP001652700">
    <property type="component" value="Unplaced"/>
</dbReference>
<name>A0ABM5KRS2_DIAVI</name>
<proteinExistence type="predicted"/>
<protein>
    <submittedName>
        <fullName evidence="1">Uncharacterized protein</fullName>
    </submittedName>
</protein>
<dbReference type="GeneID" id="126888582"/>
<dbReference type="EnsemblMetazoa" id="XM_050656933.1">
    <property type="protein sequence ID" value="XP_050512890.1"/>
    <property type="gene ID" value="LOC126888582"/>
</dbReference>
<evidence type="ECO:0000313" key="2">
    <source>
        <dbReference type="Proteomes" id="UP001652700"/>
    </source>
</evidence>
<reference evidence="1" key="1">
    <citation type="submission" date="2025-05" db="UniProtKB">
        <authorList>
            <consortium name="EnsemblMetazoa"/>
        </authorList>
    </citation>
    <scope>IDENTIFICATION</scope>
</reference>